<keyword evidence="2" id="KW-1185">Reference proteome</keyword>
<evidence type="ECO:0000313" key="2">
    <source>
        <dbReference type="Proteomes" id="UP001476798"/>
    </source>
</evidence>
<reference evidence="1 2" key="1">
    <citation type="submission" date="2021-06" db="EMBL/GenBank/DDBJ databases">
        <authorList>
            <person name="Palmer J.M."/>
        </authorList>
    </citation>
    <scope>NUCLEOTIDE SEQUENCE [LARGE SCALE GENOMIC DNA]</scope>
    <source>
        <strain evidence="1 2">GA_2019</strain>
        <tissue evidence="1">Muscle</tissue>
    </source>
</reference>
<evidence type="ECO:0000313" key="1">
    <source>
        <dbReference type="EMBL" id="MEQ2158761.1"/>
    </source>
</evidence>
<comment type="caution">
    <text evidence="1">The sequence shown here is derived from an EMBL/GenBank/DDBJ whole genome shotgun (WGS) entry which is preliminary data.</text>
</comment>
<organism evidence="1 2">
    <name type="scientific">Goodea atripinnis</name>
    <dbReference type="NCBI Taxonomy" id="208336"/>
    <lineage>
        <taxon>Eukaryota</taxon>
        <taxon>Metazoa</taxon>
        <taxon>Chordata</taxon>
        <taxon>Craniata</taxon>
        <taxon>Vertebrata</taxon>
        <taxon>Euteleostomi</taxon>
        <taxon>Actinopterygii</taxon>
        <taxon>Neopterygii</taxon>
        <taxon>Teleostei</taxon>
        <taxon>Neoteleostei</taxon>
        <taxon>Acanthomorphata</taxon>
        <taxon>Ovalentaria</taxon>
        <taxon>Atherinomorphae</taxon>
        <taxon>Cyprinodontiformes</taxon>
        <taxon>Goodeidae</taxon>
        <taxon>Goodea</taxon>
    </lineage>
</organism>
<gene>
    <name evidence="1" type="ORF">GOODEAATRI_015721</name>
</gene>
<accession>A0ABV0MI33</accession>
<name>A0ABV0MI33_9TELE</name>
<proteinExistence type="predicted"/>
<sequence>VDSSVEDNMSVEEVTENVLKHDEAIQSVITSKQQKTTKSKGKATANFHVGMKVWRLNVRSQQRKVAKLDQNYLGPYTIISISRKSVDLQDNQGKITSKINVDHLRVYTEELPRVPRKSNQNYLLFEHRNILHSCDLRNINSPCDHICHSIDPFIPGCHKTNGRSFHHQA</sequence>
<dbReference type="Proteomes" id="UP001476798">
    <property type="component" value="Unassembled WGS sequence"/>
</dbReference>
<protein>
    <submittedName>
        <fullName evidence="1">Uncharacterized protein</fullName>
    </submittedName>
</protein>
<dbReference type="EMBL" id="JAHRIO010001176">
    <property type="protein sequence ID" value="MEQ2158761.1"/>
    <property type="molecule type" value="Genomic_DNA"/>
</dbReference>
<feature type="non-terminal residue" evidence="1">
    <location>
        <position position="1"/>
    </location>
</feature>